<feature type="region of interest" description="Disordered" evidence="1">
    <location>
        <begin position="1"/>
        <end position="51"/>
    </location>
</feature>
<sequence length="159" mass="17440">MSSPDHKAASVESSSAPNEILSPPTRVFNYGTENDESGVVRSTISDNSLNRDEAAASAVEMCYEPDPFIPNSTNVGPESRDLAPTEARSHLVARDDALIIQYGKSRWEAFLKRLAARDNPVYKNDLENLVREFLEKETAPADVVNPDEMVGVSYLVGIL</sequence>
<accession>A0A139A3Z9</accession>
<evidence type="ECO:0000256" key="1">
    <source>
        <dbReference type="SAM" id="MobiDB-lite"/>
    </source>
</evidence>
<dbReference type="Proteomes" id="UP000070544">
    <property type="component" value="Unassembled WGS sequence"/>
</dbReference>
<name>A0A139A3Z9_GONPJ</name>
<protein>
    <submittedName>
        <fullName evidence="2">Uncharacterized protein</fullName>
    </submittedName>
</protein>
<proteinExistence type="predicted"/>
<dbReference type="AlphaFoldDB" id="A0A139A3Z9"/>
<reference evidence="2 3" key="1">
    <citation type="journal article" date="2015" name="Genome Biol. Evol.">
        <title>Phylogenomic analyses indicate that early fungi evolved digesting cell walls of algal ancestors of land plants.</title>
        <authorList>
            <person name="Chang Y."/>
            <person name="Wang S."/>
            <person name="Sekimoto S."/>
            <person name="Aerts A.L."/>
            <person name="Choi C."/>
            <person name="Clum A."/>
            <person name="LaButti K.M."/>
            <person name="Lindquist E.A."/>
            <person name="Yee Ngan C."/>
            <person name="Ohm R.A."/>
            <person name="Salamov A.A."/>
            <person name="Grigoriev I.V."/>
            <person name="Spatafora J.W."/>
            <person name="Berbee M.L."/>
        </authorList>
    </citation>
    <scope>NUCLEOTIDE SEQUENCE [LARGE SCALE GENOMIC DNA]</scope>
    <source>
        <strain evidence="2 3">JEL478</strain>
    </source>
</reference>
<evidence type="ECO:0000313" key="3">
    <source>
        <dbReference type="Proteomes" id="UP000070544"/>
    </source>
</evidence>
<dbReference type="EMBL" id="KQ965800">
    <property type="protein sequence ID" value="KXS11547.1"/>
    <property type="molecule type" value="Genomic_DNA"/>
</dbReference>
<organism evidence="2 3">
    <name type="scientific">Gonapodya prolifera (strain JEL478)</name>
    <name type="common">Monoblepharis prolifera</name>
    <dbReference type="NCBI Taxonomy" id="1344416"/>
    <lineage>
        <taxon>Eukaryota</taxon>
        <taxon>Fungi</taxon>
        <taxon>Fungi incertae sedis</taxon>
        <taxon>Chytridiomycota</taxon>
        <taxon>Chytridiomycota incertae sedis</taxon>
        <taxon>Monoblepharidomycetes</taxon>
        <taxon>Monoblepharidales</taxon>
        <taxon>Gonapodyaceae</taxon>
        <taxon>Gonapodya</taxon>
    </lineage>
</organism>
<evidence type="ECO:0000313" key="2">
    <source>
        <dbReference type="EMBL" id="KXS11547.1"/>
    </source>
</evidence>
<keyword evidence="3" id="KW-1185">Reference proteome</keyword>
<gene>
    <name evidence="2" type="ORF">M427DRAFT_35671</name>
</gene>